<feature type="transmembrane region" description="Helical" evidence="18">
    <location>
        <begin position="104"/>
        <end position="126"/>
    </location>
</feature>
<keyword evidence="5" id="KW-0109">Calcium transport</keyword>
<keyword evidence="21" id="KW-1185">Reference proteome</keyword>
<keyword evidence="7 18" id="KW-0812">Transmembrane</keyword>
<evidence type="ECO:0000256" key="2">
    <source>
        <dbReference type="ARBA" id="ARBA00022448"/>
    </source>
</evidence>
<evidence type="ECO:0000256" key="9">
    <source>
        <dbReference type="ARBA" id="ARBA00022882"/>
    </source>
</evidence>
<comment type="caution">
    <text evidence="20">The sequence shown here is derived from an EMBL/GenBank/DDBJ whole genome shotgun (WGS) entry which is preliminary data.</text>
</comment>
<evidence type="ECO:0000256" key="4">
    <source>
        <dbReference type="ARBA" id="ARBA00022553"/>
    </source>
</evidence>
<dbReference type="Gene3D" id="1.20.120.350">
    <property type="entry name" value="Voltage-gated potassium channels. Chain C"/>
    <property type="match status" value="4"/>
</dbReference>
<keyword evidence="9" id="KW-0851">Voltage-gated channel</keyword>
<keyword evidence="12 18" id="KW-0472">Membrane</keyword>
<evidence type="ECO:0000256" key="6">
    <source>
        <dbReference type="ARBA" id="ARBA00022673"/>
    </source>
</evidence>
<feature type="transmembrane region" description="Helical" evidence="18">
    <location>
        <begin position="1006"/>
        <end position="1028"/>
    </location>
</feature>
<feature type="transmembrane region" description="Helical" evidence="18">
    <location>
        <begin position="1437"/>
        <end position="1463"/>
    </location>
</feature>
<evidence type="ECO:0000256" key="15">
    <source>
        <dbReference type="ARBA" id="ARBA00061395"/>
    </source>
</evidence>
<keyword evidence="14" id="KW-0407">Ion channel</keyword>
<feature type="region of interest" description="Disordered" evidence="17">
    <location>
        <begin position="34"/>
        <end position="67"/>
    </location>
</feature>
<protein>
    <recommendedName>
        <fullName evidence="16">Calcium-channel protein CCH1</fullName>
    </recommendedName>
</protein>
<feature type="transmembrane region" description="Helical" evidence="18">
    <location>
        <begin position="1303"/>
        <end position="1321"/>
    </location>
</feature>
<feature type="transmembrane region" description="Helical" evidence="18">
    <location>
        <begin position="1407"/>
        <end position="1425"/>
    </location>
</feature>
<feature type="transmembrane region" description="Helical" evidence="18">
    <location>
        <begin position="469"/>
        <end position="495"/>
    </location>
</feature>
<dbReference type="PANTHER" id="PTHR45628:SF7">
    <property type="entry name" value="VOLTAGE-DEPENDENT CALCIUM CHANNEL TYPE A SUBUNIT ALPHA-1"/>
    <property type="match status" value="1"/>
</dbReference>
<dbReference type="Pfam" id="PF00520">
    <property type="entry name" value="Ion_trans"/>
    <property type="match status" value="4"/>
</dbReference>
<feature type="transmembrane region" description="Helical" evidence="18">
    <location>
        <begin position="962"/>
        <end position="986"/>
    </location>
</feature>
<feature type="transmembrane region" description="Helical" evidence="18">
    <location>
        <begin position="654"/>
        <end position="676"/>
    </location>
</feature>
<evidence type="ECO:0000256" key="17">
    <source>
        <dbReference type="SAM" id="MobiDB-lite"/>
    </source>
</evidence>
<feature type="transmembrane region" description="Helical" evidence="18">
    <location>
        <begin position="1363"/>
        <end position="1382"/>
    </location>
</feature>
<feature type="transmembrane region" description="Helical" evidence="18">
    <location>
        <begin position="1040"/>
        <end position="1057"/>
    </location>
</feature>
<evidence type="ECO:0000256" key="11">
    <source>
        <dbReference type="ARBA" id="ARBA00023065"/>
    </source>
</evidence>
<reference evidence="20" key="1">
    <citation type="submission" date="2022-06" db="EMBL/GenBank/DDBJ databases">
        <authorList>
            <consortium name="SYNGENTA / RWTH Aachen University"/>
        </authorList>
    </citation>
    <scope>NUCLEOTIDE SEQUENCE</scope>
</reference>
<keyword evidence="4" id="KW-0597">Phosphoprotein</keyword>
<feature type="transmembrane region" description="Helical" evidence="18">
    <location>
        <begin position="146"/>
        <end position="170"/>
    </location>
</feature>
<keyword evidence="3" id="KW-1003">Cell membrane</keyword>
<dbReference type="InterPro" id="IPR002048">
    <property type="entry name" value="EF_hand_dom"/>
</dbReference>
<dbReference type="PANTHER" id="PTHR45628">
    <property type="entry name" value="VOLTAGE-DEPENDENT CALCIUM CHANNEL TYPE A SUBUNIT ALPHA-1"/>
    <property type="match status" value="1"/>
</dbReference>
<evidence type="ECO:0000256" key="16">
    <source>
        <dbReference type="ARBA" id="ARBA00067459"/>
    </source>
</evidence>
<dbReference type="Gene3D" id="1.10.287.70">
    <property type="match status" value="4"/>
</dbReference>
<feature type="domain" description="EF-hand" evidence="19">
    <location>
        <begin position="1575"/>
        <end position="1610"/>
    </location>
</feature>
<keyword evidence="13" id="KW-0325">Glycoprotein</keyword>
<dbReference type="InterPro" id="IPR050599">
    <property type="entry name" value="VDCC_alpha-1_subunit"/>
</dbReference>
<dbReference type="SUPFAM" id="SSF81324">
    <property type="entry name" value="Voltage-gated potassium channels"/>
    <property type="match status" value="4"/>
</dbReference>
<evidence type="ECO:0000256" key="5">
    <source>
        <dbReference type="ARBA" id="ARBA00022568"/>
    </source>
</evidence>
<dbReference type="GO" id="GO:0005509">
    <property type="term" value="F:calcium ion binding"/>
    <property type="evidence" value="ECO:0007669"/>
    <property type="project" value="InterPro"/>
</dbReference>
<evidence type="ECO:0000313" key="20">
    <source>
        <dbReference type="EMBL" id="CAH7684043.1"/>
    </source>
</evidence>
<evidence type="ECO:0000256" key="12">
    <source>
        <dbReference type="ARBA" id="ARBA00023136"/>
    </source>
</evidence>
<dbReference type="GO" id="GO:0008331">
    <property type="term" value="F:high voltage-gated calcium channel activity"/>
    <property type="evidence" value="ECO:0007669"/>
    <property type="project" value="TreeGrafter"/>
</dbReference>
<gene>
    <name evidence="20" type="ORF">PPACK8108_LOCUS17981</name>
</gene>
<comment type="similarity">
    <text evidence="15">Belongs to the calcium channel alpha-1 subunit (TC 1.A.1.11) family.</text>
</comment>
<keyword evidence="2" id="KW-0813">Transport</keyword>
<dbReference type="InterPro" id="IPR005821">
    <property type="entry name" value="Ion_trans_dom"/>
</dbReference>
<feature type="transmembrane region" description="Helical" evidence="18">
    <location>
        <begin position="438"/>
        <end position="457"/>
    </location>
</feature>
<feature type="transmembrane region" description="Helical" evidence="18">
    <location>
        <begin position="265"/>
        <end position="282"/>
    </location>
</feature>
<evidence type="ECO:0000256" key="10">
    <source>
        <dbReference type="ARBA" id="ARBA00022989"/>
    </source>
</evidence>
<name>A0AAV0BCP1_PHAPC</name>
<evidence type="ECO:0000256" key="13">
    <source>
        <dbReference type="ARBA" id="ARBA00023180"/>
    </source>
</evidence>
<feature type="transmembrane region" description="Helical" evidence="18">
    <location>
        <begin position="565"/>
        <end position="585"/>
    </location>
</feature>
<evidence type="ECO:0000256" key="1">
    <source>
        <dbReference type="ARBA" id="ARBA00004651"/>
    </source>
</evidence>
<keyword evidence="6" id="KW-0107">Calcium channel</keyword>
<dbReference type="Proteomes" id="UP001153365">
    <property type="component" value="Unassembled WGS sequence"/>
</dbReference>
<keyword evidence="8" id="KW-0106">Calcium</keyword>
<feature type="transmembrane region" description="Helical" evidence="18">
    <location>
        <begin position="1333"/>
        <end position="1351"/>
    </location>
</feature>
<feature type="transmembrane region" description="Helical" evidence="18">
    <location>
        <begin position="732"/>
        <end position="757"/>
    </location>
</feature>
<keyword evidence="11" id="KW-0406">Ion transport</keyword>
<sequence length="1781" mass="205439">MATSGRTSSNDNTIAPSNLRRQNTLSKAARILRSASRRVVNNPLEHSTQSEPHHEPEPELQPDHQPLSDQLNQNQCFQLRGKTLNLFGPDHPVRRFLFVLFRSGWIDPLIFLLIIINLSILTFQSLPSVYDHPRRENSYFQGWDDYLLLAIFVIFTIESVSRIIVSGFIFNPTTSSSPQDDYPREVETKTNWKISNYPSPQLTSTNTNNFHYHHQDSSNVASNKTNESLLYSYYPPSVPFQSGLQKQKRSLINQTAYLRQSWNRLDLIAIISFWIDFALFFIKTRDGTILREKYQIYVFKSLSCLRVMRLLTVTSGTTTILNSLKIASPLLVNVLYFIFFSVALFSIVGVQSFKGSYDRHCVWLGKRQTDSNNNLINLSNYTFTEQTCGGQYNSKTGLAEGFIQSSTGKSFKNFKGYLCPQGQMCLETGNPNNGTQNFDNMAGAVLQVAIIASANSWSNMMYSLMDSEYFASCFFFIVCVLIMNFWLLNILVAVITNTFGEIASETKSSAFSNEEGYRFGWQEGLDKVNQRYLRYFWLLVVLVDFGFQASRNSSNVPWKDKLDHIQLGFTFAFAFEILLRLSIYIPDRLKNFIYQNLNIIDSLICVICLIIQLPVIKVKNPKLFVWLCFFQIARFYRIIVFFPRIGKLIRKLRGSFIGLMNMILFLLSMNFFAALIGSQLLRGVIPKADGVEMTFYSLWNSFLAMYQVFSSENWTTVLYSAMSAQAANKQEFISGILITCWFLFANFVLLQMFIAVISEGFEVAEEQKRKEQVRMLVDRVSLNNSSTRLKLFSRLNPYHLLDLRRSKKILKALGGFQSIPSSSSNNLPNTYNHHYQSNYNMITLRESYQRSFITRARKAFLLDPINDSFGDSKLSDKKFTNEEKLKVFLEMTPSERQQYYLDEYNEQLTRESEFIKAHPTYDKVFWIISQQNPIRKLCQILVEPAYGERLYGRKPNKIGVQIFKLIVFHAILGGVIVAAIATPVYIQNYYLTHGLSLSAWFTTTEMTLGFIFVLEFVIKVLADGFIFTPNAYLLNTWNRIDFFVLITLMIDITTSLVRSGTTNRALRSLKAFRALRLINLTKSIRETFFNVLILGFGDLLDASVLTVMYIVPFAVWGQTLFEDLLLSCNDSGDGIVTKWDCMGEYVGGPRGLDGIPDKFKFMMPRTWSNPEYSFDLFKSSLLILFEIISLEGWIDVMSSLMAITGKGLQPKQDASQGNAIFSLVYNLFGATVILSLFLSVIINNFLKRSGSAFLTTEQQQWINLRKLIMRQSPSKRPRSRPKDWIRNWCYTRAIHKYGFWSKMMTGLYTFHVALLLTLARSNMNSEFNFYRDFIFLGLSMVYLIDIMIKLLGLGFRSFYQNGWNIFDVITVLGTISTTVSIVKNHQDLSSNINQNILNSSNNSNNNVMIQFQKVFLVGIGFKLVLKINRLNRLFKVAISSLISIANLFGLWAIFFLVFGIMFVENFSLTRIGPSSISRNSNYQSLANSLVMLAIQSTGEGWNNFMHDYTVEAPYCIDSPNYLFNDCGSEVASYILFISWNVLSMYIILNMFTGLVVDNFAFVFQSVGKVRSIDRDEIRKFKVAWSEVDLEKTGYLREDQLCKFFSKLRGAFEVNVYPEELKVREMIRSCFKSAAEASYSFREGDRKSRKSWTGGYLREDERPGSYEVLDIVELNRRLKSVDWNEIQKRKRLYEELYQEAKMIEGKRLIGGISFNEMMLLVAHYKLINDDQAMRLEEYLDRKEQKQKVEDSIKFEKIEGVFKVFIDRNRFLRHLKTQKTVVY</sequence>
<feature type="transmembrane region" description="Helical" evidence="18">
    <location>
        <begin position="330"/>
        <end position="350"/>
    </location>
</feature>
<dbReference type="GO" id="GO:0005891">
    <property type="term" value="C:voltage-gated calcium channel complex"/>
    <property type="evidence" value="ECO:0007669"/>
    <property type="project" value="TreeGrafter"/>
</dbReference>
<accession>A0AAV0BCP1</accession>
<evidence type="ECO:0000256" key="18">
    <source>
        <dbReference type="SAM" id="Phobius"/>
    </source>
</evidence>
<evidence type="ECO:0000256" key="3">
    <source>
        <dbReference type="ARBA" id="ARBA00022475"/>
    </source>
</evidence>
<dbReference type="PROSITE" id="PS50222">
    <property type="entry name" value="EF_HAND_2"/>
    <property type="match status" value="1"/>
</dbReference>
<keyword evidence="10 18" id="KW-1133">Transmembrane helix</keyword>
<evidence type="ECO:0000259" key="19">
    <source>
        <dbReference type="PROSITE" id="PS50222"/>
    </source>
</evidence>
<evidence type="ECO:0000256" key="7">
    <source>
        <dbReference type="ARBA" id="ARBA00022692"/>
    </source>
</evidence>
<feature type="transmembrane region" description="Helical" evidence="18">
    <location>
        <begin position="623"/>
        <end position="642"/>
    </location>
</feature>
<feature type="transmembrane region" description="Helical" evidence="18">
    <location>
        <begin position="532"/>
        <end position="550"/>
    </location>
</feature>
<feature type="transmembrane region" description="Helical" evidence="18">
    <location>
        <begin position="1223"/>
        <end position="1246"/>
    </location>
</feature>
<evidence type="ECO:0000256" key="8">
    <source>
        <dbReference type="ARBA" id="ARBA00022837"/>
    </source>
</evidence>
<dbReference type="GO" id="GO:0098703">
    <property type="term" value="P:calcium ion import across plasma membrane"/>
    <property type="evidence" value="ECO:0007669"/>
    <property type="project" value="TreeGrafter"/>
</dbReference>
<feature type="region of interest" description="Disordered" evidence="17">
    <location>
        <begin position="1"/>
        <end position="20"/>
    </location>
</feature>
<dbReference type="FunFam" id="1.10.287.70:FF:000093">
    <property type="entry name" value="Calcium channel subunit Cch1"/>
    <property type="match status" value="1"/>
</dbReference>
<dbReference type="InterPro" id="IPR027359">
    <property type="entry name" value="Volt_channel_dom_sf"/>
</dbReference>
<organism evidence="20 21">
    <name type="scientific">Phakopsora pachyrhizi</name>
    <name type="common">Asian soybean rust disease fungus</name>
    <dbReference type="NCBI Taxonomy" id="170000"/>
    <lineage>
        <taxon>Eukaryota</taxon>
        <taxon>Fungi</taxon>
        <taxon>Dikarya</taxon>
        <taxon>Basidiomycota</taxon>
        <taxon>Pucciniomycotina</taxon>
        <taxon>Pucciniomycetes</taxon>
        <taxon>Pucciniales</taxon>
        <taxon>Phakopsoraceae</taxon>
        <taxon>Phakopsora</taxon>
    </lineage>
</organism>
<dbReference type="EMBL" id="CALTRL010005134">
    <property type="protein sequence ID" value="CAH7684043.1"/>
    <property type="molecule type" value="Genomic_DNA"/>
</dbReference>
<proteinExistence type="inferred from homology"/>
<evidence type="ECO:0000256" key="14">
    <source>
        <dbReference type="ARBA" id="ARBA00023303"/>
    </source>
</evidence>
<evidence type="ECO:0000313" key="21">
    <source>
        <dbReference type="Proteomes" id="UP001153365"/>
    </source>
</evidence>
<comment type="subcellular location">
    <subcellularLocation>
        <location evidence="1">Cell membrane</location>
        <topology evidence="1">Multi-pass membrane protein</topology>
    </subcellularLocation>
</comment>
<feature type="transmembrane region" description="Helical" evidence="18">
    <location>
        <begin position="1088"/>
        <end position="1111"/>
    </location>
</feature>
<feature type="transmembrane region" description="Helical" evidence="18">
    <location>
        <begin position="597"/>
        <end position="617"/>
    </location>
</feature>